<evidence type="ECO:0000256" key="1">
    <source>
        <dbReference type="SAM" id="MobiDB-lite"/>
    </source>
</evidence>
<protein>
    <submittedName>
        <fullName evidence="2">Uncharacterized protein</fullName>
    </submittedName>
</protein>
<proteinExistence type="predicted"/>
<keyword evidence="3" id="KW-1185">Reference proteome</keyword>
<feature type="compositionally biased region" description="Basic and acidic residues" evidence="1">
    <location>
        <begin position="28"/>
        <end position="55"/>
    </location>
</feature>
<accession>A0ABM7X3B6</accession>
<sequence>MAGMSKENPKISHAVVHRPNDFGVDLPAGKDADELDRSDYRVVEIEDPEPARDDPAQAPAR</sequence>
<name>A0ABM7X3B6_9BACT</name>
<dbReference type="EMBL" id="AP025591">
    <property type="protein sequence ID" value="BDG06297.1"/>
    <property type="molecule type" value="Genomic_DNA"/>
</dbReference>
<evidence type="ECO:0000313" key="3">
    <source>
        <dbReference type="Proteomes" id="UP001162891"/>
    </source>
</evidence>
<evidence type="ECO:0000313" key="2">
    <source>
        <dbReference type="EMBL" id="BDG06297.1"/>
    </source>
</evidence>
<dbReference type="Proteomes" id="UP001162891">
    <property type="component" value="Chromosome"/>
</dbReference>
<organism evidence="2 3">
    <name type="scientific">Anaeromyxobacter oryzae</name>
    <dbReference type="NCBI Taxonomy" id="2918170"/>
    <lineage>
        <taxon>Bacteria</taxon>
        <taxon>Pseudomonadati</taxon>
        <taxon>Myxococcota</taxon>
        <taxon>Myxococcia</taxon>
        <taxon>Myxococcales</taxon>
        <taxon>Cystobacterineae</taxon>
        <taxon>Anaeromyxobacteraceae</taxon>
        <taxon>Anaeromyxobacter</taxon>
    </lineage>
</organism>
<gene>
    <name evidence="2" type="ORF">AMOR_52930</name>
</gene>
<feature type="region of interest" description="Disordered" evidence="1">
    <location>
        <begin position="1"/>
        <end position="61"/>
    </location>
</feature>
<reference evidence="3" key="1">
    <citation type="journal article" date="2022" name="Int. J. Syst. Evol. Microbiol.">
        <title>Anaeromyxobacter oryzae sp. nov., Anaeromyxobacter diazotrophicus sp. nov. and Anaeromyxobacter paludicola sp. nov., isolated from paddy soils.</title>
        <authorList>
            <person name="Itoh H."/>
            <person name="Xu Z."/>
            <person name="Mise K."/>
            <person name="Masuda Y."/>
            <person name="Ushijima N."/>
            <person name="Hayakawa C."/>
            <person name="Shiratori Y."/>
            <person name="Senoo K."/>
        </authorList>
    </citation>
    <scope>NUCLEOTIDE SEQUENCE [LARGE SCALE GENOMIC DNA]</scope>
    <source>
        <strain evidence="3">Red232</strain>
    </source>
</reference>